<proteinExistence type="predicted"/>
<dbReference type="RefSeq" id="WP_034647344.1">
    <property type="nucleotide sequence ID" value="NZ_ARZX01000056.1"/>
</dbReference>
<feature type="transmembrane region" description="Helical" evidence="1">
    <location>
        <begin position="44"/>
        <end position="63"/>
    </location>
</feature>
<comment type="caution">
    <text evidence="2">The sequence shown here is derived from an EMBL/GenBank/DDBJ whole genome shotgun (WGS) entry which is preliminary data.</text>
</comment>
<reference evidence="2 3" key="1">
    <citation type="journal article" date="2014" name="Genome Announc.">
        <title>Draft Genome Sequence of the Carrageenan-Degrading Bacterium Cellulophaga sp. Strain KL-A, Isolated from Decaying Marine Algae.</title>
        <authorList>
            <person name="Shan D."/>
            <person name="Ying J."/>
            <person name="Li X."/>
            <person name="Gao Z."/>
            <person name="Wei G."/>
            <person name="Shao Z."/>
        </authorList>
    </citation>
    <scope>NUCLEOTIDE SEQUENCE [LARGE SCALE GENOMIC DNA]</scope>
    <source>
        <strain evidence="2 3">KL-A</strain>
    </source>
</reference>
<keyword evidence="1" id="KW-0812">Transmembrane</keyword>
<organism evidence="2 3">
    <name type="scientific">Cellulophaga geojensis KL-A</name>
    <dbReference type="NCBI Taxonomy" id="1328323"/>
    <lineage>
        <taxon>Bacteria</taxon>
        <taxon>Pseudomonadati</taxon>
        <taxon>Bacteroidota</taxon>
        <taxon>Flavobacteriia</taxon>
        <taxon>Flavobacteriales</taxon>
        <taxon>Flavobacteriaceae</taxon>
        <taxon>Cellulophaga</taxon>
    </lineage>
</organism>
<feature type="transmembrane region" description="Helical" evidence="1">
    <location>
        <begin position="21"/>
        <end position="38"/>
    </location>
</feature>
<keyword evidence="1" id="KW-1133">Transmembrane helix</keyword>
<keyword evidence="3" id="KW-1185">Reference proteome</keyword>
<evidence type="ECO:0000313" key="2">
    <source>
        <dbReference type="EMBL" id="EWH09662.1"/>
    </source>
</evidence>
<accession>A0ABP3B2A6</accession>
<evidence type="ECO:0008006" key="4">
    <source>
        <dbReference type="Google" id="ProtNLM"/>
    </source>
</evidence>
<keyword evidence="1" id="KW-0472">Membrane</keyword>
<name>A0ABP3B2A6_9FLAO</name>
<protein>
    <recommendedName>
        <fullName evidence="4">DUF304 domain-containing protein</fullName>
    </recommendedName>
</protein>
<evidence type="ECO:0000313" key="3">
    <source>
        <dbReference type="Proteomes" id="UP000019275"/>
    </source>
</evidence>
<gene>
    <name evidence="2" type="ORF">KLA_17199</name>
</gene>
<evidence type="ECO:0000256" key="1">
    <source>
        <dbReference type="SAM" id="Phobius"/>
    </source>
</evidence>
<dbReference type="EMBL" id="ARZX01000056">
    <property type="protein sequence ID" value="EWH09662.1"/>
    <property type="molecule type" value="Genomic_DNA"/>
</dbReference>
<dbReference type="Proteomes" id="UP000019275">
    <property type="component" value="Unassembled WGS sequence"/>
</dbReference>
<sequence length="179" mass="21167">MEMEYKTVKNKNYFGRFKTEFFPPLIVITIISLISYKLTDWNFILFLILGYAIIWAIITHFIVRNSINRIEINNGNILIEGTEINKVWSESNKIENTSIRIKSQGFGRGNVEYYLKMFLPESTHIINKRKEWDYNDLIKIYNHIPNNKDKNENKALLEKMKLKAKGYSSFEIAFGKNNK</sequence>